<comment type="subcellular location">
    <subcellularLocation>
        <location evidence="1">Membrane</location>
        <topology evidence="1">Multi-pass membrane protein</topology>
    </subcellularLocation>
</comment>
<evidence type="ECO:0000256" key="6">
    <source>
        <dbReference type="ARBA" id="ARBA00023136"/>
    </source>
</evidence>
<keyword evidence="2" id="KW-0813">Transport</keyword>
<keyword evidence="4" id="KW-0812">Transmembrane</keyword>
<evidence type="ECO:0000313" key="7">
    <source>
        <dbReference type="EMBL" id="CAE8709254.1"/>
    </source>
</evidence>
<sequence>MGSSVTDTVSSGFFDDNYFKNSPGVLQLGVLASLLGAGLRLALCPTPVSTTHSTISSLGGISLVASPQSLNTEEPGQADSLGFKGIIAGLFMAWGIGADYVTNSFATSVGSKALILRQTFAIATVYEFVGCISMSVQEFGWLFAHPSERLFPRLPTSSALWRVSGSAFVNPDARGKGGAEQDHAQRLYPDFKGSQWQQALNWLSLMPVARVVPNEITYNAAVSDRICPCVGSGETCPRFHFATLCSR</sequence>
<dbReference type="EMBL" id="CAJNNW010031820">
    <property type="protein sequence ID" value="CAE8709254.1"/>
    <property type="molecule type" value="Genomic_DNA"/>
</dbReference>
<evidence type="ECO:0000313" key="8">
    <source>
        <dbReference type="Proteomes" id="UP000626109"/>
    </source>
</evidence>
<dbReference type="GO" id="GO:0016020">
    <property type="term" value="C:membrane"/>
    <property type="evidence" value="ECO:0007669"/>
    <property type="project" value="UniProtKB-SubCell"/>
</dbReference>
<dbReference type="GO" id="GO:0005315">
    <property type="term" value="F:phosphate transmembrane transporter activity"/>
    <property type="evidence" value="ECO:0007669"/>
    <property type="project" value="InterPro"/>
</dbReference>
<keyword evidence="6" id="KW-0472">Membrane</keyword>
<feature type="non-terminal residue" evidence="7">
    <location>
        <position position="1"/>
    </location>
</feature>
<evidence type="ECO:0008006" key="9">
    <source>
        <dbReference type="Google" id="ProtNLM"/>
    </source>
</evidence>
<dbReference type="Proteomes" id="UP000626109">
    <property type="component" value="Unassembled WGS sequence"/>
</dbReference>
<reference evidence="7" key="1">
    <citation type="submission" date="2021-02" db="EMBL/GenBank/DDBJ databases">
        <authorList>
            <person name="Dougan E. K."/>
            <person name="Rhodes N."/>
            <person name="Thang M."/>
            <person name="Chan C."/>
        </authorList>
    </citation>
    <scope>NUCLEOTIDE SEQUENCE</scope>
</reference>
<evidence type="ECO:0000256" key="3">
    <source>
        <dbReference type="ARBA" id="ARBA00022592"/>
    </source>
</evidence>
<keyword evidence="5" id="KW-1133">Transmembrane helix</keyword>
<evidence type="ECO:0000256" key="4">
    <source>
        <dbReference type="ARBA" id="ARBA00022692"/>
    </source>
</evidence>
<dbReference type="AlphaFoldDB" id="A0A813KS91"/>
<dbReference type="Pfam" id="PF01384">
    <property type="entry name" value="PHO4"/>
    <property type="match status" value="1"/>
</dbReference>
<keyword evidence="3" id="KW-0592">Phosphate transport</keyword>
<evidence type="ECO:0000256" key="1">
    <source>
        <dbReference type="ARBA" id="ARBA00004141"/>
    </source>
</evidence>
<dbReference type="PANTHER" id="PTHR11101:SF80">
    <property type="entry name" value="PHOSPHATE TRANSPORTER"/>
    <property type="match status" value="1"/>
</dbReference>
<gene>
    <name evidence="7" type="ORF">PGLA2088_LOCUS35356</name>
</gene>
<comment type="caution">
    <text evidence="7">The sequence shown here is derived from an EMBL/GenBank/DDBJ whole genome shotgun (WGS) entry which is preliminary data.</text>
</comment>
<dbReference type="GO" id="GO:0035435">
    <property type="term" value="P:phosphate ion transmembrane transport"/>
    <property type="evidence" value="ECO:0007669"/>
    <property type="project" value="TreeGrafter"/>
</dbReference>
<organism evidence="7 8">
    <name type="scientific">Polarella glacialis</name>
    <name type="common">Dinoflagellate</name>
    <dbReference type="NCBI Taxonomy" id="89957"/>
    <lineage>
        <taxon>Eukaryota</taxon>
        <taxon>Sar</taxon>
        <taxon>Alveolata</taxon>
        <taxon>Dinophyceae</taxon>
        <taxon>Suessiales</taxon>
        <taxon>Suessiaceae</taxon>
        <taxon>Polarella</taxon>
    </lineage>
</organism>
<name>A0A813KS91_POLGL</name>
<proteinExistence type="predicted"/>
<accession>A0A813KS91</accession>
<dbReference type="InterPro" id="IPR001204">
    <property type="entry name" value="Phos_transporter"/>
</dbReference>
<evidence type="ECO:0000256" key="5">
    <source>
        <dbReference type="ARBA" id="ARBA00022989"/>
    </source>
</evidence>
<protein>
    <recommendedName>
        <fullName evidence="9">Phosphate transporter</fullName>
    </recommendedName>
</protein>
<dbReference type="PANTHER" id="PTHR11101">
    <property type="entry name" value="PHOSPHATE TRANSPORTER"/>
    <property type="match status" value="1"/>
</dbReference>
<evidence type="ECO:0000256" key="2">
    <source>
        <dbReference type="ARBA" id="ARBA00022448"/>
    </source>
</evidence>